<evidence type="ECO:0000256" key="1">
    <source>
        <dbReference type="SAM" id="MobiDB-lite"/>
    </source>
</evidence>
<comment type="caution">
    <text evidence="2">The sequence shown here is derived from an EMBL/GenBank/DDBJ whole genome shotgun (WGS) entry which is preliminary data.</text>
</comment>
<feature type="compositionally biased region" description="Polar residues" evidence="1">
    <location>
        <begin position="12"/>
        <end position="21"/>
    </location>
</feature>
<reference evidence="2" key="2">
    <citation type="submission" date="2004-02" db="EMBL/GenBank/DDBJ databases">
        <authorList>
            <consortium name="Genoscope"/>
            <consortium name="Whitehead Institute Centre for Genome Research"/>
        </authorList>
    </citation>
    <scope>NUCLEOTIDE SEQUENCE</scope>
</reference>
<feature type="compositionally biased region" description="Basic residues" evidence="1">
    <location>
        <begin position="1"/>
        <end position="11"/>
    </location>
</feature>
<feature type="non-terminal residue" evidence="2">
    <location>
        <position position="1"/>
    </location>
</feature>
<feature type="non-terminal residue" evidence="2">
    <location>
        <position position="59"/>
    </location>
</feature>
<dbReference type="EMBL" id="CAAE01022448">
    <property type="protein sequence ID" value="CAG14413.1"/>
    <property type="molecule type" value="Genomic_DNA"/>
</dbReference>
<organism evidence="2">
    <name type="scientific">Tetraodon nigroviridis</name>
    <name type="common">Spotted green pufferfish</name>
    <name type="synonym">Chelonodon nigroviridis</name>
    <dbReference type="NCBI Taxonomy" id="99883"/>
    <lineage>
        <taxon>Eukaryota</taxon>
        <taxon>Metazoa</taxon>
        <taxon>Chordata</taxon>
        <taxon>Craniata</taxon>
        <taxon>Vertebrata</taxon>
        <taxon>Euteleostomi</taxon>
        <taxon>Actinopterygii</taxon>
        <taxon>Neopterygii</taxon>
        <taxon>Teleostei</taxon>
        <taxon>Neoteleostei</taxon>
        <taxon>Acanthomorphata</taxon>
        <taxon>Eupercaria</taxon>
        <taxon>Tetraodontiformes</taxon>
        <taxon>Tetradontoidea</taxon>
        <taxon>Tetraodontidae</taxon>
        <taxon>Tetraodon</taxon>
    </lineage>
</organism>
<reference evidence="2" key="1">
    <citation type="journal article" date="2004" name="Nature">
        <title>Genome duplication in the teleost fish Tetraodon nigroviridis reveals the early vertebrate proto-karyotype.</title>
        <authorList>
            <person name="Jaillon O."/>
            <person name="Aury J.-M."/>
            <person name="Brunet F."/>
            <person name="Petit J.-L."/>
            <person name="Stange-Thomann N."/>
            <person name="Mauceli E."/>
            <person name="Bouneau L."/>
            <person name="Fischer C."/>
            <person name="Ozouf-Costaz C."/>
            <person name="Bernot A."/>
            <person name="Nicaud S."/>
            <person name="Jaffe D."/>
            <person name="Fisher S."/>
            <person name="Lutfalla G."/>
            <person name="Dossat C."/>
            <person name="Segurens B."/>
            <person name="Dasilva C."/>
            <person name="Salanoubat M."/>
            <person name="Levy M."/>
            <person name="Boudet N."/>
            <person name="Castellano S."/>
            <person name="Anthouard V."/>
            <person name="Jubin C."/>
            <person name="Castelli V."/>
            <person name="Katinka M."/>
            <person name="Vacherie B."/>
            <person name="Biemont C."/>
            <person name="Skalli Z."/>
            <person name="Cattolico L."/>
            <person name="Poulain J."/>
            <person name="De Berardinis V."/>
            <person name="Cruaud C."/>
            <person name="Duprat S."/>
            <person name="Brottier P."/>
            <person name="Coutanceau J.-P."/>
            <person name="Gouzy J."/>
            <person name="Parra G."/>
            <person name="Lardier G."/>
            <person name="Chapple C."/>
            <person name="McKernan K.J."/>
            <person name="McEwan P."/>
            <person name="Bosak S."/>
            <person name="Kellis M."/>
            <person name="Volff J.-N."/>
            <person name="Guigo R."/>
            <person name="Zody M.C."/>
            <person name="Mesirov J."/>
            <person name="Lindblad-Toh K."/>
            <person name="Birren B."/>
            <person name="Nusbaum C."/>
            <person name="Kahn D."/>
            <person name="Robinson-Rechavi M."/>
            <person name="Laudet V."/>
            <person name="Schachter V."/>
            <person name="Quetier F."/>
            <person name="Saurin W."/>
            <person name="Scarpelli C."/>
            <person name="Wincker P."/>
            <person name="Lander E.S."/>
            <person name="Weissenbach J."/>
            <person name="Roest Crollius H."/>
        </authorList>
    </citation>
    <scope>NUCLEOTIDE SEQUENCE [LARGE SCALE GENOMIC DNA]</scope>
</reference>
<gene>
    <name evidence="2" type="ORF">GSTENG00038609001</name>
</gene>
<proteinExistence type="predicted"/>
<sequence>DSWKMVGKKKSVSGQKETGQAETCEEGKENREKGGEKDVARRRGGTPRKGRGASRGREC</sequence>
<dbReference type="KEGG" id="tng:GSTEN00038609G001"/>
<feature type="compositionally biased region" description="Basic residues" evidence="1">
    <location>
        <begin position="42"/>
        <end position="59"/>
    </location>
</feature>
<dbReference type="AlphaFoldDB" id="Q4RB20"/>
<evidence type="ECO:0000313" key="2">
    <source>
        <dbReference type="EMBL" id="CAG14413.1"/>
    </source>
</evidence>
<accession>Q4RB20</accession>
<feature type="compositionally biased region" description="Basic and acidic residues" evidence="1">
    <location>
        <begin position="25"/>
        <end position="41"/>
    </location>
</feature>
<name>Q4RB20_TETNG</name>
<protein>
    <submittedName>
        <fullName evidence="2">(spotted green pufferfish) hypothetical protein</fullName>
    </submittedName>
</protein>
<feature type="region of interest" description="Disordered" evidence="1">
    <location>
        <begin position="1"/>
        <end position="59"/>
    </location>
</feature>